<keyword evidence="4 7" id="KW-1133">Transmembrane helix</keyword>
<proteinExistence type="inferred from homology"/>
<feature type="signal peptide" evidence="8">
    <location>
        <begin position="1"/>
        <end position="26"/>
    </location>
</feature>
<evidence type="ECO:0000256" key="4">
    <source>
        <dbReference type="ARBA" id="ARBA00022989"/>
    </source>
</evidence>
<protein>
    <submittedName>
        <fullName evidence="9">Membrane protein YhhN</fullName>
    </submittedName>
</protein>
<gene>
    <name evidence="9" type="ORF">JO379_001649</name>
</gene>
<dbReference type="InterPro" id="IPR012506">
    <property type="entry name" value="TMEM86B-like"/>
</dbReference>
<evidence type="ECO:0000256" key="5">
    <source>
        <dbReference type="ARBA" id="ARBA00023136"/>
    </source>
</evidence>
<keyword evidence="10" id="KW-1185">Reference proteome</keyword>
<evidence type="ECO:0000313" key="9">
    <source>
        <dbReference type="EMBL" id="MBP2402180.1"/>
    </source>
</evidence>
<accession>A0ABS4Y0J6</accession>
<evidence type="ECO:0000256" key="2">
    <source>
        <dbReference type="ARBA" id="ARBA00007375"/>
    </source>
</evidence>
<dbReference type="GeneID" id="91568518"/>
<comment type="subcellular location">
    <subcellularLocation>
        <location evidence="1">Membrane</location>
        <topology evidence="1">Multi-pass membrane protein</topology>
    </subcellularLocation>
</comment>
<feature type="transmembrane region" description="Helical" evidence="7">
    <location>
        <begin position="78"/>
        <end position="96"/>
    </location>
</feature>
<sequence length="256" mass="26314">MRRLRTPRALLIAFAAVAVVHLCALAAGVPAVAQVTKPVLMPLLAARVVALGGPRLLVAALLFGCGGDTLLQVGGDTVFLLGMGSFAAGHVCYLALFARHGAAGGVRAYALAGAYGVAWLGVVLVLWPDLEAGLRLPVACYSLLLTAMACGATRAGVRTGAGGALFLLSDTLIAGGIAEWPQAPAPQFWIMLTYLAAQYLLTEGLSRPKSPRPGRGQSPGDGSRGDGKGRAAWRGPAPVAHRPDQSWTASRASTMP</sequence>
<dbReference type="Proteomes" id="UP001519291">
    <property type="component" value="Unassembled WGS sequence"/>
</dbReference>
<reference evidence="9 10" key="1">
    <citation type="submission" date="2021-03" db="EMBL/GenBank/DDBJ databases">
        <title>Sequencing the genomes of 1000 actinobacteria strains.</title>
        <authorList>
            <person name="Klenk H.-P."/>
        </authorList>
    </citation>
    <scope>NUCLEOTIDE SEQUENCE [LARGE SCALE GENOMIC DNA]</scope>
    <source>
        <strain evidence="9 10">DSM 41480</strain>
    </source>
</reference>
<keyword evidence="5 7" id="KW-0472">Membrane</keyword>
<feature type="region of interest" description="Disordered" evidence="6">
    <location>
        <begin position="206"/>
        <end position="256"/>
    </location>
</feature>
<dbReference type="PANTHER" id="PTHR31885:SF6">
    <property type="entry name" value="GH04784P"/>
    <property type="match status" value="1"/>
</dbReference>
<evidence type="ECO:0000313" key="10">
    <source>
        <dbReference type="Proteomes" id="UP001519291"/>
    </source>
</evidence>
<evidence type="ECO:0000256" key="3">
    <source>
        <dbReference type="ARBA" id="ARBA00022692"/>
    </source>
</evidence>
<keyword evidence="3 7" id="KW-0812">Transmembrane</keyword>
<feature type="compositionally biased region" description="Polar residues" evidence="6">
    <location>
        <begin position="245"/>
        <end position="256"/>
    </location>
</feature>
<dbReference type="PANTHER" id="PTHR31885">
    <property type="entry name" value="GH04784P"/>
    <property type="match status" value="1"/>
</dbReference>
<dbReference type="Pfam" id="PF07947">
    <property type="entry name" value="YhhN"/>
    <property type="match status" value="1"/>
</dbReference>
<organism evidence="9 10">
    <name type="scientific">Streptomyces syringium</name>
    <dbReference type="NCBI Taxonomy" id="76729"/>
    <lineage>
        <taxon>Bacteria</taxon>
        <taxon>Bacillati</taxon>
        <taxon>Actinomycetota</taxon>
        <taxon>Actinomycetes</taxon>
        <taxon>Kitasatosporales</taxon>
        <taxon>Streptomycetaceae</taxon>
        <taxon>Streptomyces</taxon>
    </lineage>
</organism>
<name>A0ABS4Y0J6_9ACTN</name>
<feature type="chain" id="PRO_5047212230" evidence="8">
    <location>
        <begin position="27"/>
        <end position="256"/>
    </location>
</feature>
<evidence type="ECO:0000256" key="8">
    <source>
        <dbReference type="SAM" id="SignalP"/>
    </source>
</evidence>
<comment type="caution">
    <text evidence="9">The sequence shown here is derived from an EMBL/GenBank/DDBJ whole genome shotgun (WGS) entry which is preliminary data.</text>
</comment>
<keyword evidence="8" id="KW-0732">Signal</keyword>
<dbReference type="EMBL" id="JAGIOH010000001">
    <property type="protein sequence ID" value="MBP2402180.1"/>
    <property type="molecule type" value="Genomic_DNA"/>
</dbReference>
<comment type="similarity">
    <text evidence="2">Belongs to the TMEM86 family.</text>
</comment>
<feature type="transmembrane region" description="Helical" evidence="7">
    <location>
        <begin position="133"/>
        <end position="152"/>
    </location>
</feature>
<evidence type="ECO:0000256" key="7">
    <source>
        <dbReference type="SAM" id="Phobius"/>
    </source>
</evidence>
<feature type="transmembrane region" description="Helical" evidence="7">
    <location>
        <begin position="108"/>
        <end position="127"/>
    </location>
</feature>
<dbReference type="RefSeq" id="WP_209519037.1">
    <property type="nucleotide sequence ID" value="NZ_JAGIOH010000001.1"/>
</dbReference>
<evidence type="ECO:0000256" key="1">
    <source>
        <dbReference type="ARBA" id="ARBA00004141"/>
    </source>
</evidence>
<evidence type="ECO:0000256" key="6">
    <source>
        <dbReference type="SAM" id="MobiDB-lite"/>
    </source>
</evidence>